<name>A0A4S8JHV7_MUSBA</name>
<protein>
    <submittedName>
        <fullName evidence="1">Uncharacterized protein</fullName>
    </submittedName>
</protein>
<evidence type="ECO:0000313" key="1">
    <source>
        <dbReference type="EMBL" id="THU61520.1"/>
    </source>
</evidence>
<organism evidence="1 2">
    <name type="scientific">Musa balbisiana</name>
    <name type="common">Banana</name>
    <dbReference type="NCBI Taxonomy" id="52838"/>
    <lineage>
        <taxon>Eukaryota</taxon>
        <taxon>Viridiplantae</taxon>
        <taxon>Streptophyta</taxon>
        <taxon>Embryophyta</taxon>
        <taxon>Tracheophyta</taxon>
        <taxon>Spermatophyta</taxon>
        <taxon>Magnoliopsida</taxon>
        <taxon>Liliopsida</taxon>
        <taxon>Zingiberales</taxon>
        <taxon>Musaceae</taxon>
        <taxon>Musa</taxon>
    </lineage>
</organism>
<accession>A0A4S8JHV7</accession>
<dbReference type="AlphaFoldDB" id="A0A4S8JHV7"/>
<keyword evidence="2" id="KW-1185">Reference proteome</keyword>
<proteinExistence type="predicted"/>
<reference evidence="1 2" key="1">
    <citation type="journal article" date="2019" name="Nat. Plants">
        <title>Genome sequencing of Musa balbisiana reveals subgenome evolution and function divergence in polyploid bananas.</title>
        <authorList>
            <person name="Yao X."/>
        </authorList>
    </citation>
    <scope>NUCLEOTIDE SEQUENCE [LARGE SCALE GENOMIC DNA]</scope>
    <source>
        <strain evidence="2">cv. DH-PKW</strain>
        <tissue evidence="1">Leaves</tissue>
    </source>
</reference>
<comment type="caution">
    <text evidence="1">The sequence shown here is derived from an EMBL/GenBank/DDBJ whole genome shotgun (WGS) entry which is preliminary data.</text>
</comment>
<evidence type="ECO:0000313" key="2">
    <source>
        <dbReference type="Proteomes" id="UP000317650"/>
    </source>
</evidence>
<dbReference type="Proteomes" id="UP000317650">
    <property type="component" value="Chromosome 7"/>
</dbReference>
<dbReference type="EMBL" id="PYDT01000005">
    <property type="protein sequence ID" value="THU61520.1"/>
    <property type="molecule type" value="Genomic_DNA"/>
</dbReference>
<gene>
    <name evidence="1" type="ORF">C4D60_Mb07t24170</name>
</gene>
<sequence length="67" mass="7423">MPYPSPPLTLVNTTITPNVLPGSLWHITQQSSTIFIPIGKYNLGNFEANMWTTSKSTTDSMSSKHNQ</sequence>